<dbReference type="SUPFAM" id="SSF53474">
    <property type="entry name" value="alpha/beta-Hydrolases"/>
    <property type="match status" value="1"/>
</dbReference>
<keyword evidence="1 3" id="KW-0378">Hydrolase</keyword>
<comment type="caution">
    <text evidence="3">The sequence shown here is derived from an EMBL/GenBank/DDBJ whole genome shotgun (WGS) entry which is preliminary data.</text>
</comment>
<feature type="domain" description="Serine hydrolase" evidence="2">
    <location>
        <begin position="6"/>
        <end position="223"/>
    </location>
</feature>
<dbReference type="AlphaFoldDB" id="A0AAD5PGZ4"/>
<name>A0AAD5PGZ4_9FUNG</name>
<evidence type="ECO:0000313" key="3">
    <source>
        <dbReference type="EMBL" id="KAI9266647.1"/>
    </source>
</evidence>
<dbReference type="InterPro" id="IPR029058">
    <property type="entry name" value="AB_hydrolase_fold"/>
</dbReference>
<protein>
    <submittedName>
        <fullName evidence="3">Serine hydrolase FSH</fullName>
    </submittedName>
</protein>
<gene>
    <name evidence="3" type="ORF">BDA99DRAFT_506287</name>
</gene>
<dbReference type="Proteomes" id="UP001209540">
    <property type="component" value="Unassembled WGS sequence"/>
</dbReference>
<dbReference type="GO" id="GO:0005634">
    <property type="term" value="C:nucleus"/>
    <property type="evidence" value="ECO:0007669"/>
    <property type="project" value="TreeGrafter"/>
</dbReference>
<dbReference type="GO" id="GO:0005737">
    <property type="term" value="C:cytoplasm"/>
    <property type="evidence" value="ECO:0007669"/>
    <property type="project" value="TreeGrafter"/>
</dbReference>
<reference evidence="3" key="2">
    <citation type="submission" date="2023-02" db="EMBL/GenBank/DDBJ databases">
        <authorList>
            <consortium name="DOE Joint Genome Institute"/>
            <person name="Mondo S.J."/>
            <person name="Chang Y."/>
            <person name="Wang Y."/>
            <person name="Ahrendt S."/>
            <person name="Andreopoulos W."/>
            <person name="Barry K."/>
            <person name="Beard J."/>
            <person name="Benny G.L."/>
            <person name="Blankenship S."/>
            <person name="Bonito G."/>
            <person name="Cuomo C."/>
            <person name="Desiro A."/>
            <person name="Gervers K.A."/>
            <person name="Hundley H."/>
            <person name="Kuo A."/>
            <person name="LaButti K."/>
            <person name="Lang B.F."/>
            <person name="Lipzen A."/>
            <person name="O'Donnell K."/>
            <person name="Pangilinan J."/>
            <person name="Reynolds N."/>
            <person name="Sandor L."/>
            <person name="Smith M.W."/>
            <person name="Tsang A."/>
            <person name="Grigoriev I.V."/>
            <person name="Stajich J.E."/>
            <person name="Spatafora J.W."/>
        </authorList>
    </citation>
    <scope>NUCLEOTIDE SEQUENCE</scope>
    <source>
        <strain evidence="3">RSA 2281</strain>
    </source>
</reference>
<accession>A0AAD5PGZ4</accession>
<evidence type="ECO:0000259" key="2">
    <source>
        <dbReference type="Pfam" id="PF03959"/>
    </source>
</evidence>
<organism evidence="3 4">
    <name type="scientific">Phascolomyces articulosus</name>
    <dbReference type="NCBI Taxonomy" id="60185"/>
    <lineage>
        <taxon>Eukaryota</taxon>
        <taxon>Fungi</taxon>
        <taxon>Fungi incertae sedis</taxon>
        <taxon>Mucoromycota</taxon>
        <taxon>Mucoromycotina</taxon>
        <taxon>Mucoromycetes</taxon>
        <taxon>Mucorales</taxon>
        <taxon>Lichtheimiaceae</taxon>
        <taxon>Phascolomyces</taxon>
    </lineage>
</organism>
<proteinExistence type="predicted"/>
<evidence type="ECO:0000313" key="4">
    <source>
        <dbReference type="Proteomes" id="UP001209540"/>
    </source>
</evidence>
<sequence>MNIVRKKLRILCLHGMAQNAILFEKKTAGFFQDIKEQVELVYIRGPLKVLDPELVSLVERATQVGESVSEEARPWAWWFIANRKPMDSEGYFYGFKESVEYIQQVLLEQGPFDGIMGFSQGACFTGYLAHMLEKRNGLIPPEFPHPPLKFAIIAGGFILTSQPATQSTYFLPNQKLETPSMHVIGEVDTIIPPERSDLLTSRFKNPTVFYHPGAHFVPKTQAARKILSEFLSSVIQDNQAQAHM</sequence>
<reference evidence="3" key="1">
    <citation type="journal article" date="2022" name="IScience">
        <title>Evolution of zygomycete secretomes and the origins of terrestrial fungal ecologies.</title>
        <authorList>
            <person name="Chang Y."/>
            <person name="Wang Y."/>
            <person name="Mondo S."/>
            <person name="Ahrendt S."/>
            <person name="Andreopoulos W."/>
            <person name="Barry K."/>
            <person name="Beard J."/>
            <person name="Benny G.L."/>
            <person name="Blankenship S."/>
            <person name="Bonito G."/>
            <person name="Cuomo C."/>
            <person name="Desiro A."/>
            <person name="Gervers K.A."/>
            <person name="Hundley H."/>
            <person name="Kuo A."/>
            <person name="LaButti K."/>
            <person name="Lang B.F."/>
            <person name="Lipzen A."/>
            <person name="O'Donnell K."/>
            <person name="Pangilinan J."/>
            <person name="Reynolds N."/>
            <person name="Sandor L."/>
            <person name="Smith M.E."/>
            <person name="Tsang A."/>
            <person name="Grigoriev I.V."/>
            <person name="Stajich J.E."/>
            <person name="Spatafora J.W."/>
        </authorList>
    </citation>
    <scope>NUCLEOTIDE SEQUENCE</scope>
    <source>
        <strain evidence="3">RSA 2281</strain>
    </source>
</reference>
<dbReference type="Pfam" id="PF03959">
    <property type="entry name" value="FSH1"/>
    <property type="match status" value="1"/>
</dbReference>
<dbReference type="EMBL" id="JAIXMP010000010">
    <property type="protein sequence ID" value="KAI9266647.1"/>
    <property type="molecule type" value="Genomic_DNA"/>
</dbReference>
<dbReference type="PANTHER" id="PTHR48070:SF6">
    <property type="entry name" value="ESTERASE OVCA2"/>
    <property type="match status" value="1"/>
</dbReference>
<dbReference type="GO" id="GO:0016787">
    <property type="term" value="F:hydrolase activity"/>
    <property type="evidence" value="ECO:0007669"/>
    <property type="project" value="UniProtKB-KW"/>
</dbReference>
<evidence type="ECO:0000256" key="1">
    <source>
        <dbReference type="ARBA" id="ARBA00022801"/>
    </source>
</evidence>
<dbReference type="Gene3D" id="3.40.50.1820">
    <property type="entry name" value="alpha/beta hydrolase"/>
    <property type="match status" value="1"/>
</dbReference>
<dbReference type="PANTHER" id="PTHR48070">
    <property type="entry name" value="ESTERASE OVCA2"/>
    <property type="match status" value="1"/>
</dbReference>
<keyword evidence="4" id="KW-1185">Reference proteome</keyword>
<dbReference type="InterPro" id="IPR005645">
    <property type="entry name" value="FSH-like_dom"/>
</dbReference>
<dbReference type="InterPro" id="IPR050593">
    <property type="entry name" value="LovG"/>
</dbReference>